<organism evidence="4 5">
    <name type="scientific">Paenibacillus xylanilyticus</name>
    <dbReference type="NCBI Taxonomy" id="248903"/>
    <lineage>
        <taxon>Bacteria</taxon>
        <taxon>Bacillati</taxon>
        <taxon>Bacillota</taxon>
        <taxon>Bacilli</taxon>
        <taxon>Bacillales</taxon>
        <taxon>Paenibacillaceae</taxon>
        <taxon>Paenibacillus</taxon>
    </lineage>
</organism>
<dbReference type="Proteomes" id="UP000526125">
    <property type="component" value="Unassembled WGS sequence"/>
</dbReference>
<evidence type="ECO:0000313" key="4">
    <source>
        <dbReference type="EMBL" id="NUU77600.1"/>
    </source>
</evidence>
<gene>
    <name evidence="4" type="ORF">HP552_20515</name>
</gene>
<dbReference type="AlphaFoldDB" id="A0A7Y6C0L1"/>
<evidence type="ECO:0000256" key="3">
    <source>
        <dbReference type="SAM" id="Phobius"/>
    </source>
</evidence>
<dbReference type="GO" id="GO:0005576">
    <property type="term" value="C:extracellular region"/>
    <property type="evidence" value="ECO:0007669"/>
    <property type="project" value="UniProtKB-SubCell"/>
</dbReference>
<keyword evidence="3" id="KW-0812">Transmembrane</keyword>
<dbReference type="Pfam" id="PF00965">
    <property type="entry name" value="TIMP"/>
    <property type="match status" value="1"/>
</dbReference>
<dbReference type="EMBL" id="JABMCB010000192">
    <property type="protein sequence ID" value="NUU77600.1"/>
    <property type="molecule type" value="Genomic_DNA"/>
</dbReference>
<evidence type="ECO:0008006" key="6">
    <source>
        <dbReference type="Google" id="ProtNLM"/>
    </source>
</evidence>
<evidence type="ECO:0000256" key="1">
    <source>
        <dbReference type="ARBA" id="ARBA00004613"/>
    </source>
</evidence>
<keyword evidence="3" id="KW-1133">Transmembrane helix</keyword>
<dbReference type="InterPro" id="IPR008993">
    <property type="entry name" value="TIMP-like_OB-fold"/>
</dbReference>
<accession>A0A7Y6C0L1</accession>
<dbReference type="InterPro" id="IPR001820">
    <property type="entry name" value="TIMP"/>
</dbReference>
<keyword evidence="5" id="KW-1185">Reference proteome</keyword>
<keyword evidence="3" id="KW-0472">Membrane</keyword>
<keyword evidence="2" id="KW-0964">Secreted</keyword>
<dbReference type="GO" id="GO:0008191">
    <property type="term" value="F:metalloendopeptidase inhibitor activity"/>
    <property type="evidence" value="ECO:0007669"/>
    <property type="project" value="InterPro"/>
</dbReference>
<dbReference type="RefSeq" id="WP_175397251.1">
    <property type="nucleotide sequence ID" value="NZ_JABMCB010000192.1"/>
</dbReference>
<protein>
    <recommendedName>
        <fullName evidence="6">Tissue inhibitor of metalloproteinase</fullName>
    </recommendedName>
</protein>
<dbReference type="SUPFAM" id="SSF50242">
    <property type="entry name" value="TIMP-like"/>
    <property type="match status" value="1"/>
</dbReference>
<name>A0A7Y6C0L1_9BACL</name>
<evidence type="ECO:0000256" key="2">
    <source>
        <dbReference type="ARBA" id="ARBA00022525"/>
    </source>
</evidence>
<proteinExistence type="predicted"/>
<feature type="transmembrane region" description="Helical" evidence="3">
    <location>
        <begin position="162"/>
        <end position="180"/>
    </location>
</feature>
<dbReference type="Gene3D" id="2.40.50.120">
    <property type="match status" value="1"/>
</dbReference>
<sequence length="190" mass="20977">MKGISFVMIILFMVAIGLTVFPGEKAYACSCAYIEIPKRLEGATTAFTGKVVKRGVTPIFSQNGFREYTFEVDKAWKGVHAKKMRIMVDDSGSSSCGVQFEHNQSYLIFAYQKEKDGRLHTDLCSGNLTLSEAGETLKLLGPGKSVTEDDFQKSGGGLSVNLFRYAGGLLLAGIVLAWVWKRKKRSGFRR</sequence>
<reference evidence="4 5" key="1">
    <citation type="submission" date="2020-05" db="EMBL/GenBank/DDBJ databases">
        <title>Genome Sequencing of Type Strains.</title>
        <authorList>
            <person name="Lemaire J.F."/>
            <person name="Inderbitzin P."/>
            <person name="Gregorio O.A."/>
            <person name="Collins S.B."/>
            <person name="Wespe N."/>
            <person name="Knight-Connoni V."/>
        </authorList>
    </citation>
    <scope>NUCLEOTIDE SEQUENCE [LARGE SCALE GENOMIC DNA]</scope>
    <source>
        <strain evidence="4 5">LMG 21957</strain>
    </source>
</reference>
<comment type="caution">
    <text evidence="4">The sequence shown here is derived from an EMBL/GenBank/DDBJ whole genome shotgun (WGS) entry which is preliminary data.</text>
</comment>
<comment type="subcellular location">
    <subcellularLocation>
        <location evidence="1">Secreted</location>
    </subcellularLocation>
</comment>
<evidence type="ECO:0000313" key="5">
    <source>
        <dbReference type="Proteomes" id="UP000526125"/>
    </source>
</evidence>